<dbReference type="Gene3D" id="2.130.10.130">
    <property type="entry name" value="Integrin alpha, N-terminal"/>
    <property type="match status" value="1"/>
</dbReference>
<evidence type="ECO:0000313" key="2">
    <source>
        <dbReference type="EMBL" id="MCP1373380.1"/>
    </source>
</evidence>
<accession>A0ABT1F7L9</accession>
<keyword evidence="3" id="KW-1185">Reference proteome</keyword>
<evidence type="ECO:0000313" key="3">
    <source>
        <dbReference type="Proteomes" id="UP001204615"/>
    </source>
</evidence>
<dbReference type="Proteomes" id="UP001204615">
    <property type="component" value="Unassembled WGS sequence"/>
</dbReference>
<dbReference type="SUPFAM" id="SSF69318">
    <property type="entry name" value="Integrin alpha N-terminal domain"/>
    <property type="match status" value="1"/>
</dbReference>
<keyword evidence="1" id="KW-0732">Signal</keyword>
<dbReference type="InterPro" id="IPR013517">
    <property type="entry name" value="FG-GAP"/>
</dbReference>
<name>A0ABT1F7L9_9GAMM</name>
<reference evidence="2 3" key="1">
    <citation type="submission" date="2022-06" db="EMBL/GenBank/DDBJ databases">
        <title>Dyella sp. Sa strain:Sa Genome sequencing.</title>
        <authorList>
            <person name="Park S."/>
        </authorList>
    </citation>
    <scope>NUCLEOTIDE SEQUENCE [LARGE SCALE GENOMIC DNA]</scope>
    <source>
        <strain evidence="2 3">Sa</strain>
    </source>
</reference>
<dbReference type="InterPro" id="IPR028994">
    <property type="entry name" value="Integrin_alpha_N"/>
</dbReference>
<dbReference type="EMBL" id="JAMZEK010000001">
    <property type="protein sequence ID" value="MCP1373380.1"/>
    <property type="molecule type" value="Genomic_DNA"/>
</dbReference>
<proteinExistence type="predicted"/>
<comment type="caution">
    <text evidence="2">The sequence shown here is derived from an EMBL/GenBank/DDBJ whole genome shotgun (WGS) entry which is preliminary data.</text>
</comment>
<sequence>MAYWLLGNGANGAIVRSGARTFSITKGYYVGAVGDFDGSGLADVVFTSAKRDLYLWTNDGHGGFRSSFIGTYPDGWQLTGAGDVDGDGHDDLLWFNAASCQFGYWLMSGGARIGSKTASAPCGYYPISIGYYTPANRISIIWTSAHNDLTVWDSLPTGFVPYTLGSFASSYHAIAIGGGFAGQMLTVIAGAEDSPTAGNGTGGARQQMLSRTFDASGMQTGIVNSGGFLGGFNFPWRSAGFFMAAHGATQTGAIYQFGNGALDACSAEGMAGVNYAPADDSHALVQPDNCTRISFPRGWFVVGALANGVIPKVAP</sequence>
<dbReference type="Pfam" id="PF13517">
    <property type="entry name" value="FG-GAP_3"/>
    <property type="match status" value="1"/>
</dbReference>
<gene>
    <name evidence="2" type="ORF">NC595_04835</name>
</gene>
<dbReference type="PANTHER" id="PTHR46580:SF2">
    <property type="entry name" value="MAM DOMAIN-CONTAINING PROTEIN"/>
    <property type="match status" value="1"/>
</dbReference>
<organism evidence="2 3">
    <name type="scientific">Dyella lutea</name>
    <dbReference type="NCBI Taxonomy" id="2950441"/>
    <lineage>
        <taxon>Bacteria</taxon>
        <taxon>Pseudomonadati</taxon>
        <taxon>Pseudomonadota</taxon>
        <taxon>Gammaproteobacteria</taxon>
        <taxon>Lysobacterales</taxon>
        <taxon>Rhodanobacteraceae</taxon>
        <taxon>Dyella</taxon>
    </lineage>
</organism>
<dbReference type="PANTHER" id="PTHR46580">
    <property type="entry name" value="SENSOR KINASE-RELATED"/>
    <property type="match status" value="1"/>
</dbReference>
<evidence type="ECO:0000256" key="1">
    <source>
        <dbReference type="ARBA" id="ARBA00022729"/>
    </source>
</evidence>
<protein>
    <submittedName>
        <fullName evidence="2">FG-GAP-like repeat-containing protein</fullName>
    </submittedName>
</protein>